<sequence length="835" mass="93371">MHSKLTYCLPILTLLLVTILSNAQVGYTPGDIRLKSLKQRQALVERSLVNNVKFRNIGPTVMSGRVDDIEANPDDPTEFYVAYASGGLWHTTNNGQSFTPIFDSSEVISIGDIAVNWKTRTIWVGTGEVNSSRSSYSGIGVYKSKDEGKTWEYLGLPESHHIGKIVLHPTDDNTAWVAVLGHLYSPNKERGVYKTTDGGKSWKQTLAIDDNTGAVDMDINLQNPDELYATAWYRTRRAWNFEESGKSSGVYKSIDGGTTWQLISTPGSGLPTGANIGRMGVAVYPKDPQIVYIIVDNQQAKPDTAKKDSLVYAINELKDLSVEQFANLDEKKLDTLFKRNGLSKKYNARMVKEMVAHNQLKPTSLYDYFYVNTGFESNPIGAEVYRSDNGGKTWNKTNKAEIPIFFSYGYYFAKIYVSPYNPDKVFALGLTSQVSLDGGKTWKSMDKQNVHSDHHALWIDPKRDSHLINGNDGGVNITYDNGEHWFKAYTPAVGQFYNITVDNDKPYNVYGGLQDNGVWYVPSTNYRNSFNGNGQTQLEDRAKNIGGGDGMQVQVDLRDNTTTYYGSQFGNYSRSNRITKEGTKNITPKHELGEKPLRFNWQAPILLSSHNNDIVYFGSNKFHRSFNQGDTMIALTGDLTKASRTGNVPYGTLTTISESPIRFGLIYTGSDDGNVFVTKDAGANWELISAKPKKKSILPQERWVSRIFASRFKEGRVYLSFNGYRNDDFAPYLFISNDYGATWNMLGKDLPMEPINVVKEDPKNGNIIYVGTDGGLYVSFDNGRSFMAWNAGLPKSIPIHDIAFQERENEIILGTHGRSLYVASLDKIQEAAPKP</sequence>
<dbReference type="Pfam" id="PF15902">
    <property type="entry name" value="Sortilin-Vps10"/>
    <property type="match status" value="1"/>
</dbReference>
<dbReference type="InterPro" id="IPR050310">
    <property type="entry name" value="VPS10-sortilin"/>
</dbReference>
<dbReference type="InterPro" id="IPR036278">
    <property type="entry name" value="Sialidase_sf"/>
</dbReference>
<dbReference type="OrthoDB" id="9757809at2"/>
<dbReference type="SUPFAM" id="SSF50939">
    <property type="entry name" value="Sialidases"/>
    <property type="match status" value="1"/>
</dbReference>
<evidence type="ECO:0000256" key="1">
    <source>
        <dbReference type="ARBA" id="ARBA00022737"/>
    </source>
</evidence>
<name>A0A1M4UM59_9BACT</name>
<keyword evidence="5" id="KW-1185">Reference proteome</keyword>
<evidence type="ECO:0000259" key="3">
    <source>
        <dbReference type="Pfam" id="PF15902"/>
    </source>
</evidence>
<dbReference type="AlphaFoldDB" id="A0A1M4UM59"/>
<dbReference type="RefSeq" id="WP_084079787.1">
    <property type="nucleotide sequence ID" value="NZ_FQUU01000002.1"/>
</dbReference>
<dbReference type="Proteomes" id="UP000184048">
    <property type="component" value="Unassembled WGS sequence"/>
</dbReference>
<dbReference type="CDD" id="cd15482">
    <property type="entry name" value="Sialidase_non-viral"/>
    <property type="match status" value="1"/>
</dbReference>
<protein>
    <submittedName>
        <fullName evidence="4">Sortilin, neurotensin receptor 3</fullName>
    </submittedName>
</protein>
<dbReference type="PANTHER" id="PTHR12106">
    <property type="entry name" value="SORTILIN RELATED"/>
    <property type="match status" value="1"/>
</dbReference>
<accession>A0A1M4UM59</accession>
<gene>
    <name evidence="4" type="ORF">SAMN02745131_00708</name>
</gene>
<dbReference type="SUPFAM" id="SSF110296">
    <property type="entry name" value="Oligoxyloglucan reducing end-specific cellobiohydrolase"/>
    <property type="match status" value="1"/>
</dbReference>
<organism evidence="4 5">
    <name type="scientific">Flavisolibacter ginsengisoli DSM 18119</name>
    <dbReference type="NCBI Taxonomy" id="1121884"/>
    <lineage>
        <taxon>Bacteria</taxon>
        <taxon>Pseudomonadati</taxon>
        <taxon>Bacteroidota</taxon>
        <taxon>Chitinophagia</taxon>
        <taxon>Chitinophagales</taxon>
        <taxon>Chitinophagaceae</taxon>
        <taxon>Flavisolibacter</taxon>
    </lineage>
</organism>
<dbReference type="Gene3D" id="2.130.10.10">
    <property type="entry name" value="YVTN repeat-like/Quinoprotein amine dehydrogenase"/>
    <property type="match status" value="5"/>
</dbReference>
<dbReference type="InterPro" id="IPR015943">
    <property type="entry name" value="WD40/YVTN_repeat-like_dom_sf"/>
</dbReference>
<evidence type="ECO:0000256" key="2">
    <source>
        <dbReference type="SAM" id="SignalP"/>
    </source>
</evidence>
<dbReference type="PANTHER" id="PTHR12106:SF27">
    <property type="entry name" value="SORTILIN-RELATED RECEPTOR"/>
    <property type="match status" value="1"/>
</dbReference>
<evidence type="ECO:0000313" key="4">
    <source>
        <dbReference type="EMBL" id="SHE57806.1"/>
    </source>
</evidence>
<feature type="domain" description="Sortilin N-terminal" evidence="3">
    <location>
        <begin position="141"/>
        <end position="299"/>
    </location>
</feature>
<dbReference type="EMBL" id="FQUU01000002">
    <property type="protein sequence ID" value="SHE57806.1"/>
    <property type="molecule type" value="Genomic_DNA"/>
</dbReference>
<keyword evidence="4" id="KW-0675">Receptor</keyword>
<dbReference type="InterPro" id="IPR031778">
    <property type="entry name" value="Sortilin_N"/>
</dbReference>
<keyword evidence="1" id="KW-0677">Repeat</keyword>
<feature type="signal peptide" evidence="2">
    <location>
        <begin position="1"/>
        <end position="23"/>
    </location>
</feature>
<reference evidence="4 5" key="1">
    <citation type="submission" date="2016-11" db="EMBL/GenBank/DDBJ databases">
        <authorList>
            <person name="Jaros S."/>
            <person name="Januszkiewicz K."/>
            <person name="Wedrychowicz H."/>
        </authorList>
    </citation>
    <scope>NUCLEOTIDE SEQUENCE [LARGE SCALE GENOMIC DNA]</scope>
    <source>
        <strain evidence="4 5">DSM 18119</strain>
    </source>
</reference>
<keyword evidence="2" id="KW-0732">Signal</keyword>
<feature type="chain" id="PRO_5012296262" evidence="2">
    <location>
        <begin position="24"/>
        <end position="835"/>
    </location>
</feature>
<proteinExistence type="predicted"/>
<evidence type="ECO:0000313" key="5">
    <source>
        <dbReference type="Proteomes" id="UP000184048"/>
    </source>
</evidence>
<dbReference type="STRING" id="1121884.SAMN02745131_00708"/>